<accession>A0A1T5K5V6</accession>
<gene>
    <name evidence="1" type="ORF">SAMN05660236_1853</name>
</gene>
<dbReference type="AlphaFoldDB" id="A0A1T5K5V6"/>
<proteinExistence type="predicted"/>
<keyword evidence="2" id="KW-1185">Reference proteome</keyword>
<evidence type="ECO:0000313" key="1">
    <source>
        <dbReference type="EMBL" id="SKC59137.1"/>
    </source>
</evidence>
<dbReference type="EMBL" id="FUZU01000001">
    <property type="protein sequence ID" value="SKC59137.1"/>
    <property type="molecule type" value="Genomic_DNA"/>
</dbReference>
<name>A0A1T5K5V6_9BACT</name>
<protein>
    <submittedName>
        <fullName evidence="1">Uncharacterized protein</fullName>
    </submittedName>
</protein>
<reference evidence="1 2" key="1">
    <citation type="submission" date="2017-02" db="EMBL/GenBank/DDBJ databases">
        <authorList>
            <person name="Peterson S.W."/>
        </authorList>
    </citation>
    <scope>NUCLEOTIDE SEQUENCE [LARGE SCALE GENOMIC DNA]</scope>
    <source>
        <strain evidence="1 2">DSM 25262</strain>
    </source>
</reference>
<sequence length="343" mass="39627">MFTYGKKKLWFQEVESNSINSRGVLNIINSNLYELEFSYWKLCFAMAKTTVSRDISDISLLFDALGNFFQLGFLVYSNNDVFTLNKRHFSNLRDFTRTSRTGEVAQGITYLLAQEYLRFNSVVDFEGYINSRGGIIPAKSSTPDFIMQNHNLNFNVGLIESKGSYPEKSDPVKSSLKKALKQCHSGQNLLTNFDPRYTITNKYGVHIKFEDELSSQSSVGYLADPQSLPVRDERNLSIIRYHYASWFMLMGDQDNAFRLATNEPLKIDDAFFRNKNEYYYYGRRSNSVFPIFDIFWTGFQIAIPRAIIELLMGDILEAPSYDSIDTLQVIQYIDGVRLIKLQF</sequence>
<organism evidence="1 2">
    <name type="scientific">Ohtaekwangia koreensis</name>
    <dbReference type="NCBI Taxonomy" id="688867"/>
    <lineage>
        <taxon>Bacteria</taxon>
        <taxon>Pseudomonadati</taxon>
        <taxon>Bacteroidota</taxon>
        <taxon>Cytophagia</taxon>
        <taxon>Cytophagales</taxon>
        <taxon>Fulvivirgaceae</taxon>
        <taxon>Ohtaekwangia</taxon>
    </lineage>
</organism>
<dbReference type="Proteomes" id="UP000190961">
    <property type="component" value="Unassembled WGS sequence"/>
</dbReference>
<dbReference type="STRING" id="688867.SAMN05660236_1853"/>
<evidence type="ECO:0000313" key="2">
    <source>
        <dbReference type="Proteomes" id="UP000190961"/>
    </source>
</evidence>